<protein>
    <submittedName>
        <fullName evidence="1">Uncharacterized protein</fullName>
    </submittedName>
</protein>
<reference evidence="1" key="1">
    <citation type="journal article" date="2017" name="Virusdisease">
        <title>Characterization and prevalence of a novel white spot syndrome viral genotype in naturally infected wild crayfish, Procambarus clarkii, in Shanghai, China.</title>
        <authorList>
            <person name="Jiang L."/>
            <person name="Xiao J."/>
            <person name="Liu L."/>
            <person name="Pan Y."/>
            <person name="Yan S."/>
            <person name="Wang Y."/>
        </authorList>
    </citation>
    <scope>NUCLEOTIDE SEQUENCE [LARGE SCALE GENOMIC DNA]</scope>
    <source>
        <strain evidence="1">PC</strain>
    </source>
</reference>
<accession>A0A2R2XEY1</accession>
<organism evidence="1">
    <name type="scientific">White spot syndrome virus</name>
    <dbReference type="NCBI Taxonomy" id="342409"/>
    <lineage>
        <taxon>Viruses</taxon>
        <taxon>Viruses incertae sedis</taxon>
        <taxon>Naldaviricetes</taxon>
        <taxon>Nimaviridae</taxon>
        <taxon>Whispovirus</taxon>
    </lineage>
</organism>
<name>A0A2R2XEY1_9VIRU</name>
<dbReference type="EMBL" id="KX686117">
    <property type="protein sequence ID" value="ASV62798.1"/>
    <property type="molecule type" value="Genomic_DNA"/>
</dbReference>
<sequence>MCCFIVSLKNKKKSNSVYIVFFKLEDINRMSKRYCAITCGDLVLATLEKWGTIKIMKQD</sequence>
<dbReference type="Proteomes" id="UP000281424">
    <property type="component" value="Segment"/>
</dbReference>
<proteinExistence type="predicted"/>
<evidence type="ECO:0000313" key="1">
    <source>
        <dbReference type="EMBL" id="ASV62798.1"/>
    </source>
</evidence>